<dbReference type="RefSeq" id="WP_089378909.1">
    <property type="nucleotide sequence ID" value="NZ_FZNX01000004.1"/>
</dbReference>
<accession>A0A238YK91</accession>
<feature type="transmembrane region" description="Helical" evidence="1">
    <location>
        <begin position="128"/>
        <end position="148"/>
    </location>
</feature>
<feature type="transmembrane region" description="Helical" evidence="1">
    <location>
        <begin position="160"/>
        <end position="179"/>
    </location>
</feature>
<keyword evidence="1" id="KW-1133">Transmembrane helix</keyword>
<protein>
    <submittedName>
        <fullName evidence="2">Uncharacterized protein</fullName>
    </submittedName>
</protein>
<name>A0A238YK91_9FLAO</name>
<gene>
    <name evidence="2" type="ORF">SAMN04488111_2647</name>
</gene>
<evidence type="ECO:0000313" key="3">
    <source>
        <dbReference type="Proteomes" id="UP000198412"/>
    </source>
</evidence>
<reference evidence="3" key="1">
    <citation type="submission" date="2017-06" db="EMBL/GenBank/DDBJ databases">
        <authorList>
            <person name="Varghese N."/>
            <person name="Submissions S."/>
        </authorList>
    </citation>
    <scope>NUCLEOTIDE SEQUENCE [LARGE SCALE GENOMIC DNA]</scope>
    <source>
        <strain evidence="3">DSM 27993</strain>
    </source>
</reference>
<keyword evidence="3" id="KW-1185">Reference proteome</keyword>
<dbReference type="EMBL" id="FZNX01000004">
    <property type="protein sequence ID" value="SNR71402.1"/>
    <property type="molecule type" value="Genomic_DNA"/>
</dbReference>
<evidence type="ECO:0000256" key="1">
    <source>
        <dbReference type="SAM" id="Phobius"/>
    </source>
</evidence>
<organism evidence="2 3">
    <name type="scientific">Lutibacter flavus</name>
    <dbReference type="NCBI Taxonomy" id="691689"/>
    <lineage>
        <taxon>Bacteria</taxon>
        <taxon>Pseudomonadati</taxon>
        <taxon>Bacteroidota</taxon>
        <taxon>Flavobacteriia</taxon>
        <taxon>Flavobacteriales</taxon>
        <taxon>Flavobacteriaceae</taxon>
        <taxon>Lutibacter</taxon>
    </lineage>
</organism>
<keyword evidence="1" id="KW-0812">Transmembrane</keyword>
<feature type="transmembrane region" description="Helical" evidence="1">
    <location>
        <begin position="45"/>
        <end position="65"/>
    </location>
</feature>
<proteinExistence type="predicted"/>
<dbReference type="OrthoDB" id="1160385at2"/>
<keyword evidence="1" id="KW-0472">Membrane</keyword>
<sequence length="197" mass="23428">MELEEMRNEWQEMSKKMERQQLLTDKLIIEMTQEKYKNKLKSISIPETVGTVICFLSAFYILVHFNKLDTWYLVVCGVFSMLYLIILPVKSMRSVKKMQRINISNKSIAQNLIDFARSKKQFWLVQRVGFYLSFIFIITILPISGKLLSNKDLFLENKLWYFYVPVLIVFMLVFSKWGLKHYKKATQSAENLLKELE</sequence>
<feature type="transmembrane region" description="Helical" evidence="1">
    <location>
        <begin position="71"/>
        <end position="89"/>
    </location>
</feature>
<dbReference type="Proteomes" id="UP000198412">
    <property type="component" value="Unassembled WGS sequence"/>
</dbReference>
<evidence type="ECO:0000313" key="2">
    <source>
        <dbReference type="EMBL" id="SNR71402.1"/>
    </source>
</evidence>
<dbReference type="AlphaFoldDB" id="A0A238YK91"/>